<evidence type="ECO:0000313" key="2">
    <source>
        <dbReference type="EMBL" id="ADV34598.1"/>
    </source>
</evidence>
<gene>
    <name evidence="2" type="ordered locus">MfeM64YM_0600</name>
</gene>
<keyword evidence="1" id="KW-0812">Transmembrane</keyword>
<organism evidence="2 3">
    <name type="scientific">Mycoplasmopsis fermentans (strain M64)</name>
    <name type="common">Mycoplasma fermentans</name>
    <dbReference type="NCBI Taxonomy" id="943945"/>
    <lineage>
        <taxon>Bacteria</taxon>
        <taxon>Bacillati</taxon>
        <taxon>Mycoplasmatota</taxon>
        <taxon>Mycoplasmoidales</taxon>
        <taxon>Metamycoplasmataceae</taxon>
        <taxon>Mycoplasmopsis</taxon>
    </lineage>
</organism>
<accession>A0AB32XC23</accession>
<dbReference type="AlphaFoldDB" id="A0AB32XC23"/>
<dbReference type="Proteomes" id="UP000007473">
    <property type="component" value="Chromosome"/>
</dbReference>
<sequence>MKKLFNIITSDDINDEVGCDIMEEYELEMYEEVRNYIKREIGNKKTSKVVAYQLCDSKGKSIWYLNWANSLTIREDFIEFLNNEKTLKADLGRKNFQIDIPRVNVISDKDVEIHLIPEWTEQLFLDYTFYEEDLKEFGSWYYDQHKKSETKFNSGQIANSEIKKLLNSYLKLEENTLDKIEYSHIKWAVLNKFDSNKEAKCNEFNTEFFIKNFKKYYTQTINCMKEIKPKELFDKVKEAIKNKEVGDKSDYRYKLKGNLANIKYARLYKDLMDINNMILANLCDLVRNEDISKSSLGGKPWHDMLFYLSEFTDESLLIYFVYGNPFYRDLWYKYDQINYLVDNNFKFDDYSNVEIRMDWIIVTGIINLTILNFLFSSHWLVPKKEIREPLEDINNQMYLDTI</sequence>
<protein>
    <submittedName>
        <fullName evidence="2">Uncharacterized protein</fullName>
    </submittedName>
</protein>
<feature type="transmembrane region" description="Helical" evidence="1">
    <location>
        <begin position="359"/>
        <end position="381"/>
    </location>
</feature>
<keyword evidence="1" id="KW-0472">Membrane</keyword>
<proteinExistence type="predicted"/>
<dbReference type="RefSeq" id="WP_013526954.1">
    <property type="nucleotide sequence ID" value="NC_014921.1"/>
</dbReference>
<dbReference type="EMBL" id="CP002458">
    <property type="protein sequence ID" value="ADV34598.1"/>
    <property type="molecule type" value="Genomic_DNA"/>
</dbReference>
<keyword evidence="1" id="KW-1133">Transmembrane helix</keyword>
<reference evidence="2 3" key="1">
    <citation type="journal article" date="2011" name="J. Bacteriol.">
        <title>Genome sequence of the repetitive-sequence-rich Mycoplasma fermentans strain M64.</title>
        <authorList>
            <person name="Shu H.W."/>
            <person name="Liu T.T."/>
            <person name="Chang H.Y."/>
            <person name="Liu Y.M."/>
            <person name="Wu K.M."/>
            <person name="Shu H.Y."/>
            <person name="Tsai S.F."/>
            <person name="Hsiao K.J."/>
            <person name="Hu W.S."/>
            <person name="Ng W.V."/>
        </authorList>
    </citation>
    <scope>NUCLEOTIDE SEQUENCE [LARGE SCALE GENOMIC DNA]</scope>
    <source>
        <strain evidence="2 3">M64</strain>
    </source>
</reference>
<name>A0AB32XC23_MYCFM</name>
<evidence type="ECO:0000313" key="3">
    <source>
        <dbReference type="Proteomes" id="UP000007473"/>
    </source>
</evidence>
<dbReference type="KEGG" id="mfm:MfeM64YM_0600"/>
<evidence type="ECO:0000256" key="1">
    <source>
        <dbReference type="SAM" id="Phobius"/>
    </source>
</evidence>